<comment type="subcellular location">
    <subcellularLocation>
        <location evidence="1">Cell membrane</location>
        <topology evidence="1">Multi-pass membrane protein</topology>
    </subcellularLocation>
</comment>
<feature type="transmembrane region" description="Helical" evidence="15">
    <location>
        <begin position="499"/>
        <end position="519"/>
    </location>
</feature>
<dbReference type="Proteomes" id="UP000436088">
    <property type="component" value="Unassembled WGS sequence"/>
</dbReference>
<dbReference type="EMBL" id="VEPZ02000897">
    <property type="protein sequence ID" value="KAE8712440.1"/>
    <property type="molecule type" value="Genomic_DNA"/>
</dbReference>
<feature type="transmembrane region" description="Helical" evidence="15">
    <location>
        <begin position="1482"/>
        <end position="1502"/>
    </location>
</feature>
<reference evidence="17" key="1">
    <citation type="submission" date="2019-09" db="EMBL/GenBank/DDBJ databases">
        <title>Draft genome information of white flower Hibiscus syriacus.</title>
        <authorList>
            <person name="Kim Y.-M."/>
        </authorList>
    </citation>
    <scope>NUCLEOTIDE SEQUENCE [LARGE SCALE GENOMIC DNA]</scope>
    <source>
        <strain evidence="17">YM2019G1</strain>
    </source>
</reference>
<dbReference type="Gene3D" id="3.40.50.300">
    <property type="entry name" value="P-loop containing nucleotide triphosphate hydrolases"/>
    <property type="match status" value="1"/>
</dbReference>
<gene>
    <name evidence="17" type="ORF">F3Y22_tig00110257pilonHSYRG00157</name>
</gene>
<feature type="compositionally biased region" description="Polar residues" evidence="14">
    <location>
        <begin position="927"/>
        <end position="938"/>
    </location>
</feature>
<organism evidence="17 18">
    <name type="scientific">Hibiscus syriacus</name>
    <name type="common">Rose of Sharon</name>
    <dbReference type="NCBI Taxonomy" id="106335"/>
    <lineage>
        <taxon>Eukaryota</taxon>
        <taxon>Viridiplantae</taxon>
        <taxon>Streptophyta</taxon>
        <taxon>Embryophyta</taxon>
        <taxon>Tracheophyta</taxon>
        <taxon>Spermatophyta</taxon>
        <taxon>Magnoliopsida</taxon>
        <taxon>eudicotyledons</taxon>
        <taxon>Gunneridae</taxon>
        <taxon>Pentapetalae</taxon>
        <taxon>rosids</taxon>
        <taxon>malvids</taxon>
        <taxon>Malvales</taxon>
        <taxon>Malvaceae</taxon>
        <taxon>Malvoideae</taxon>
        <taxon>Hibiscus</taxon>
    </lineage>
</organism>
<evidence type="ECO:0000256" key="13">
    <source>
        <dbReference type="ARBA" id="ARBA00047777"/>
    </source>
</evidence>
<feature type="transmembrane region" description="Helical" evidence="15">
    <location>
        <begin position="458"/>
        <end position="479"/>
    </location>
</feature>
<dbReference type="InterPro" id="IPR003440">
    <property type="entry name" value="Glyco_trans_48_dom"/>
</dbReference>
<keyword evidence="9 15" id="KW-1133">Transmembrane helix</keyword>
<feature type="compositionally biased region" description="Low complexity" evidence="14">
    <location>
        <begin position="949"/>
        <end position="963"/>
    </location>
</feature>
<evidence type="ECO:0000256" key="12">
    <source>
        <dbReference type="ARBA" id="ARBA00032165"/>
    </source>
</evidence>
<dbReference type="SUPFAM" id="SSF52540">
    <property type="entry name" value="P-loop containing nucleoside triphosphate hydrolases"/>
    <property type="match status" value="1"/>
</dbReference>
<dbReference type="GO" id="GO:0003843">
    <property type="term" value="F:1,3-beta-D-glucan synthase activity"/>
    <property type="evidence" value="ECO:0007669"/>
    <property type="project" value="UniProtKB-EC"/>
</dbReference>
<evidence type="ECO:0000256" key="9">
    <source>
        <dbReference type="ARBA" id="ARBA00022989"/>
    </source>
</evidence>
<evidence type="ECO:0000256" key="10">
    <source>
        <dbReference type="ARBA" id="ARBA00023136"/>
    </source>
</evidence>
<feature type="transmembrane region" description="Helical" evidence="15">
    <location>
        <begin position="1509"/>
        <end position="1527"/>
    </location>
</feature>
<evidence type="ECO:0000256" key="14">
    <source>
        <dbReference type="SAM" id="MobiDB-lite"/>
    </source>
</evidence>
<feature type="transmembrane region" description="Helical" evidence="15">
    <location>
        <begin position="600"/>
        <end position="621"/>
    </location>
</feature>
<dbReference type="PANTHER" id="PTHR12741:SF7">
    <property type="entry name" value="CALLOSE SYNTHASE 12"/>
    <property type="match status" value="1"/>
</dbReference>
<feature type="transmembrane region" description="Helical" evidence="15">
    <location>
        <begin position="556"/>
        <end position="574"/>
    </location>
</feature>
<feature type="domain" description="1,3-beta-glucan synthase component FKS1-like" evidence="16">
    <location>
        <begin position="274"/>
        <end position="358"/>
    </location>
</feature>
<dbReference type="PANTHER" id="PTHR12741">
    <property type="entry name" value="LYST-INTERACTING PROTEIN LIP5 DOPAMINE RESPONSIVE PROTEIN DRG-1"/>
    <property type="match status" value="1"/>
</dbReference>
<evidence type="ECO:0000313" key="18">
    <source>
        <dbReference type="Proteomes" id="UP000436088"/>
    </source>
</evidence>
<dbReference type="Pfam" id="PF02364">
    <property type="entry name" value="Glucan_synthase"/>
    <property type="match status" value="2"/>
</dbReference>
<sequence length="1530" mass="175870">MFNHPGGGGGSTRYFKRNSSIDICVHADLLLQFGFGDDLKALTPAIPRRCQCLLLSATSSPDVDQLKRMILHNPFVLTLSEAEDVKDEVIPKSVQQLRISCNTSDKLLYVLALMKLELVLKKVSILPTQLILFGIRSAILNAELPQNSRLHVLEDVTRSVTRVAVRESRTHLLKHDKVVTSEQGPSRSPSSTNQVVTRVRRKVTEEAEILSRVYLPRYPKGASKDKKGEGKGQPLLYTFGTDFKEADGCTFGTPRPRAVPLSSTSYGPNLLRTRSKLMWMDLSCKLRGSGGPRPPPRDCGISMDIFFSILSLQTKSLPNKVKRSKKGTASHDKWRNYDDFNEYFRSKKCFQNLKWPLDFSDFTNGRKIRFVEQRTFWNVFKSFDRLWLMLFLFLHVGVILAWEGKKLPWQALDNKDVKVRVLTLFITWSGMRCLHALLEAVMEFGRVSRETSGLGLRMVLKILVAAAWTYAFLTCYTRIWSQKNYSNHWSGEANQRVTLFRLAFLYALPELVKLVFFFLPSITLNCKVLYPISWWFHGDCFIGRGMKEGVVDSIKYILFWVVVLGTQFTFSYFFQIKPMISTTKQLLDSRITEYEWDWKTIFSVGNKFIIGLLWFPVLLIYLADTQIWYSIYSPIVGAAMGLMQQLGEIRNIEQLRYRFQFFAGAIQSNLMPQEETNISCGRGKFREAIHLLKLRCGLRQPFKMVESNQVKANKFAFIWNEIITTFREEDIISDDEVELLQLPPNSWGIKVIRWPCSLLGNELLRALDMAMGFIDRPDKWLWHKICNNEYRRCAVIETYDSIKYLMLRILIKNNTEEHSILEALFREIDHSIEIGKFTMTFRMASLLQVNSKLIKLLELLLKPNKNVKKIAYGMQELYEYVHYLYRVKRTASPMAESLFENAVDLPDPGNKNFYMQVKRLHTILTSKDPMQTSPGSDTCTHRQGNDVLSTSSPAPSFLDSSSDTDISVTEEEGIPSARFLCKGHEYGNKEKEYYSVLLKYDRQLQREVEIYRIKLPGPMKLGEGKPENQNHGFVFTRGDAVQTIDMNQDNYFEEALKIRNLLEEFKYHHGINRPTILGVREHIFTGSVSSVAWFMSAQETSFVTLFQCLFANLLRIRMHYGHPDVFDRLWFMTRGGFSKASKAINISEDIFAGFNCTLRGGSVTHHEYIQVGKGRDLGLNQISTFEAKISCGSGEQILSRDVYSGVENFVLGNDNNSKKALSAVINQELVIQFGFFSTLPAILESSIETGFLEAIWEFLVMQLQLSTVFYTFSMGTRAHFFGLTILHGGAKYRQTGRNFVVQHTSFVENYRRYSRSHFIKAIEFGFILIVYAVYTPSAKITFFYIDMAVTCWFLVFSWICSLPIQSFRFRLAKYCGRFRRFHEMDLVPWWCICKGRTELGKLVVRGEAPFTHNQPLGKVTGNCFKPLFLLFQYGIVYHMGISGQSKSVFVYLLSWIFIFVAVGIYLTMSYVRNKYGAKEHTYVRLAESLVMTLGILVIIALREFTAFKYVDIFTSLLALIPTGWGLISIA</sequence>
<feature type="transmembrane region" description="Helical" evidence="15">
    <location>
        <begin position="417"/>
        <end position="438"/>
    </location>
</feature>
<feature type="transmembrane region" description="Helical" evidence="15">
    <location>
        <begin position="1318"/>
        <end position="1334"/>
    </location>
</feature>
<keyword evidence="5" id="KW-0328">Glycosyltransferase</keyword>
<name>A0A6A3B655_HIBSY</name>
<evidence type="ECO:0000256" key="5">
    <source>
        <dbReference type="ARBA" id="ARBA00022676"/>
    </source>
</evidence>
<keyword evidence="4" id="KW-1003">Cell membrane</keyword>
<keyword evidence="18" id="KW-1185">Reference proteome</keyword>
<evidence type="ECO:0000313" key="17">
    <source>
        <dbReference type="EMBL" id="KAE8712440.1"/>
    </source>
</evidence>
<protein>
    <recommendedName>
        <fullName evidence="12">1,3-beta-glucan synthase</fullName>
        <ecNumber evidence="3">2.4.1.34</ecNumber>
    </recommendedName>
    <alternativeName>
        <fullName evidence="12">1,3-beta-glucan synthase</fullName>
    </alternativeName>
</protein>
<feature type="transmembrane region" description="Helical" evidence="15">
    <location>
        <begin position="1448"/>
        <end position="1470"/>
    </location>
</feature>
<evidence type="ECO:0000259" key="16">
    <source>
        <dbReference type="SMART" id="SM01205"/>
    </source>
</evidence>
<evidence type="ECO:0000256" key="1">
    <source>
        <dbReference type="ARBA" id="ARBA00004651"/>
    </source>
</evidence>
<keyword evidence="10 15" id="KW-0472">Membrane</keyword>
<evidence type="ECO:0000256" key="4">
    <source>
        <dbReference type="ARBA" id="ARBA00022475"/>
    </source>
</evidence>
<keyword evidence="7 15" id="KW-0812">Transmembrane</keyword>
<evidence type="ECO:0000256" key="6">
    <source>
        <dbReference type="ARBA" id="ARBA00022679"/>
    </source>
</evidence>
<feature type="transmembrane region" description="Helical" evidence="15">
    <location>
        <begin position="386"/>
        <end position="405"/>
    </location>
</feature>
<dbReference type="GO" id="GO:0006075">
    <property type="term" value="P:(1-&gt;3)-beta-D-glucan biosynthetic process"/>
    <property type="evidence" value="ECO:0007669"/>
    <property type="project" value="InterPro"/>
</dbReference>
<feature type="region of interest" description="Disordered" evidence="14">
    <location>
        <begin position="927"/>
        <end position="969"/>
    </location>
</feature>
<evidence type="ECO:0000256" key="11">
    <source>
        <dbReference type="ARBA" id="ARBA00023316"/>
    </source>
</evidence>
<accession>A0A6A3B655</accession>
<dbReference type="GO" id="GO:0071555">
    <property type="term" value="P:cell wall organization"/>
    <property type="evidence" value="ECO:0007669"/>
    <property type="project" value="UniProtKB-KW"/>
</dbReference>
<dbReference type="GO" id="GO:0005886">
    <property type="term" value="C:plasma membrane"/>
    <property type="evidence" value="ECO:0007669"/>
    <property type="project" value="UniProtKB-SubCell"/>
</dbReference>
<evidence type="ECO:0000256" key="8">
    <source>
        <dbReference type="ARBA" id="ARBA00022960"/>
    </source>
</evidence>
<comment type="catalytic activity">
    <reaction evidence="13">
        <text>[(1-&gt;3)-beta-D-glucosyl](n) + UDP-alpha-D-glucose = [(1-&gt;3)-beta-D-glucosyl](n+1) + UDP + H(+)</text>
        <dbReference type="Rhea" id="RHEA:21476"/>
        <dbReference type="Rhea" id="RHEA-COMP:11146"/>
        <dbReference type="Rhea" id="RHEA-COMP:14303"/>
        <dbReference type="ChEBI" id="CHEBI:15378"/>
        <dbReference type="ChEBI" id="CHEBI:37671"/>
        <dbReference type="ChEBI" id="CHEBI:58223"/>
        <dbReference type="ChEBI" id="CHEBI:58885"/>
        <dbReference type="EC" id="2.4.1.34"/>
    </reaction>
</comment>
<comment type="similarity">
    <text evidence="2">Belongs to the glycosyltransferase 48 family.</text>
</comment>
<proteinExistence type="inferred from homology"/>
<comment type="caution">
    <text evidence="17">The sequence shown here is derived from an EMBL/GenBank/DDBJ whole genome shotgun (WGS) entry which is preliminary data.</text>
</comment>
<dbReference type="SMART" id="SM01205">
    <property type="entry name" value="FKS1_dom1"/>
    <property type="match status" value="1"/>
</dbReference>
<evidence type="ECO:0000256" key="2">
    <source>
        <dbReference type="ARBA" id="ARBA00009040"/>
    </source>
</evidence>
<dbReference type="Pfam" id="PF25968">
    <property type="entry name" value="CALS1"/>
    <property type="match status" value="1"/>
</dbReference>
<evidence type="ECO:0000256" key="15">
    <source>
        <dbReference type="SAM" id="Phobius"/>
    </source>
</evidence>
<keyword evidence="11" id="KW-0961">Cell wall biogenesis/degradation</keyword>
<dbReference type="InterPro" id="IPR027417">
    <property type="entry name" value="P-loop_NTPase"/>
</dbReference>
<evidence type="ECO:0000256" key="7">
    <source>
        <dbReference type="ARBA" id="ARBA00022692"/>
    </source>
</evidence>
<evidence type="ECO:0000256" key="3">
    <source>
        <dbReference type="ARBA" id="ARBA00012589"/>
    </source>
</evidence>
<dbReference type="InterPro" id="IPR058851">
    <property type="entry name" value="CALS1_helical"/>
</dbReference>
<dbReference type="Pfam" id="PF14288">
    <property type="entry name" value="FKS1_dom1"/>
    <property type="match status" value="1"/>
</dbReference>
<dbReference type="InterPro" id="IPR026899">
    <property type="entry name" value="FKS1-like_dom1"/>
</dbReference>
<dbReference type="GO" id="GO:0000148">
    <property type="term" value="C:1,3-beta-D-glucan synthase complex"/>
    <property type="evidence" value="ECO:0007669"/>
    <property type="project" value="InterPro"/>
</dbReference>
<feature type="transmembrane region" description="Helical" evidence="15">
    <location>
        <begin position="1340"/>
        <end position="1364"/>
    </location>
</feature>
<dbReference type="GO" id="GO:0008360">
    <property type="term" value="P:regulation of cell shape"/>
    <property type="evidence" value="ECO:0007669"/>
    <property type="project" value="UniProtKB-KW"/>
</dbReference>
<keyword evidence="8" id="KW-0133">Cell shape</keyword>
<dbReference type="EC" id="2.4.1.34" evidence="3"/>
<keyword evidence="6" id="KW-0808">Transferase</keyword>